<dbReference type="InterPro" id="IPR011989">
    <property type="entry name" value="ARM-like"/>
</dbReference>
<dbReference type="InterPro" id="IPR004155">
    <property type="entry name" value="PBS_lyase_HEAT"/>
</dbReference>
<proteinExistence type="predicted"/>
<feature type="chain" id="PRO_5040885448" evidence="1">
    <location>
        <begin position="27"/>
        <end position="584"/>
    </location>
</feature>
<accession>A0A9X2FAX2</accession>
<dbReference type="Pfam" id="PF13646">
    <property type="entry name" value="HEAT_2"/>
    <property type="match status" value="2"/>
</dbReference>
<feature type="signal peptide" evidence="1">
    <location>
        <begin position="1"/>
        <end position="26"/>
    </location>
</feature>
<organism evidence="2 3">
    <name type="scientific">Aeoliella straminimaris</name>
    <dbReference type="NCBI Taxonomy" id="2954799"/>
    <lineage>
        <taxon>Bacteria</taxon>
        <taxon>Pseudomonadati</taxon>
        <taxon>Planctomycetota</taxon>
        <taxon>Planctomycetia</taxon>
        <taxon>Pirellulales</taxon>
        <taxon>Lacipirellulaceae</taxon>
        <taxon>Aeoliella</taxon>
    </lineage>
</organism>
<keyword evidence="1" id="KW-0732">Signal</keyword>
<name>A0A9X2FAX2_9BACT</name>
<protein>
    <submittedName>
        <fullName evidence="2">HEAT repeat domain-containing protein</fullName>
    </submittedName>
</protein>
<reference evidence="2" key="1">
    <citation type="submission" date="2022-06" db="EMBL/GenBank/DDBJ databases">
        <title>Aeoliella straminimaris, a novel planctomycete from sediments.</title>
        <authorList>
            <person name="Vitorino I.R."/>
            <person name="Lage O.M."/>
        </authorList>
    </citation>
    <scope>NUCLEOTIDE SEQUENCE</scope>
    <source>
        <strain evidence="2">ICT_H6.2</strain>
    </source>
</reference>
<comment type="caution">
    <text evidence="2">The sequence shown here is derived from an EMBL/GenBank/DDBJ whole genome shotgun (WGS) entry which is preliminary data.</text>
</comment>
<dbReference type="PANTHER" id="PTHR12697:SF5">
    <property type="entry name" value="DEOXYHYPUSINE HYDROXYLASE"/>
    <property type="match status" value="1"/>
</dbReference>
<dbReference type="RefSeq" id="WP_252850747.1">
    <property type="nucleotide sequence ID" value="NZ_JAMXLR010000006.1"/>
</dbReference>
<dbReference type="InterPro" id="IPR016024">
    <property type="entry name" value="ARM-type_fold"/>
</dbReference>
<evidence type="ECO:0000313" key="2">
    <source>
        <dbReference type="EMBL" id="MCO6042651.1"/>
    </source>
</evidence>
<dbReference type="GO" id="GO:0016491">
    <property type="term" value="F:oxidoreductase activity"/>
    <property type="evidence" value="ECO:0007669"/>
    <property type="project" value="TreeGrafter"/>
</dbReference>
<evidence type="ECO:0000256" key="1">
    <source>
        <dbReference type="SAM" id="SignalP"/>
    </source>
</evidence>
<dbReference type="Proteomes" id="UP001155241">
    <property type="component" value="Unassembled WGS sequence"/>
</dbReference>
<gene>
    <name evidence="2" type="ORF">NG895_01910</name>
</gene>
<dbReference type="PANTHER" id="PTHR12697">
    <property type="entry name" value="PBS LYASE HEAT-LIKE PROTEIN"/>
    <property type="match status" value="1"/>
</dbReference>
<dbReference type="AlphaFoldDB" id="A0A9X2FAX2"/>
<dbReference type="Gene3D" id="1.25.10.10">
    <property type="entry name" value="Leucine-rich Repeat Variant"/>
    <property type="match status" value="3"/>
</dbReference>
<dbReference type="EMBL" id="JAMXLR010000006">
    <property type="protein sequence ID" value="MCO6042651.1"/>
    <property type="molecule type" value="Genomic_DNA"/>
</dbReference>
<keyword evidence="3" id="KW-1185">Reference proteome</keyword>
<evidence type="ECO:0000313" key="3">
    <source>
        <dbReference type="Proteomes" id="UP001155241"/>
    </source>
</evidence>
<sequence>MASLRYSLSTMFCGAALVASLPMAHAQTTQSAPAIDKSAAEVDQLLTGDVDPKAAEALIQKALDAPSPAVRWRAARAAGLRGLSSPAVVAKLQKGVADDNWIVQLHSIAALEETGDKSDATIDALMKAVGSPNERVAGAAINALRELKIEPAKLAKVLNRELSEENNGAVAIHVVDAIVEADGKAVPLLKEALKQPNSGYWACVAIVDIGADAAGAVPELAEYIKSAEYPESVPQALMAVAAIGPKAKAAAGAVAGAMEKWSDDQSVQLSGLYALGTIGATDVQDTLEMSAKSSDQFVAMVAAWALAKTNSGDEALMKSAIEKLVAGLESDNVNMSRAAAHGLATLDIPKGMAAPYLLKAAADPESREHMVAAMATLGDEVLPHAKKALAKPETRDLALDVLDRMGAKVSGASDDLVAAMDDADASAKVKINQLLARIGPDASKATDKLLDQLKSDDEGVRQSAMYALREIGKDASSAKEALLGHLKKSTDDEKKSQFERLAAAWTLARLSPDDPQVVAVVVPVISEGLQSKSEIERLESITAVVDLGPAGSKLHKQVEKLAKTDPNADVRNLAILVVSKDSDN</sequence>
<dbReference type="SMART" id="SM00567">
    <property type="entry name" value="EZ_HEAT"/>
    <property type="match status" value="5"/>
</dbReference>
<dbReference type="SUPFAM" id="SSF48371">
    <property type="entry name" value="ARM repeat"/>
    <property type="match status" value="1"/>
</dbReference>